<protein>
    <recommendedName>
        <fullName evidence="5">3-hydroxyisobutyrate dehydrogenase protein</fullName>
    </recommendedName>
</protein>
<evidence type="ECO:0008006" key="5">
    <source>
        <dbReference type="Google" id="ProtNLM"/>
    </source>
</evidence>
<feature type="transmembrane region" description="Helical" evidence="2">
    <location>
        <begin position="871"/>
        <end position="891"/>
    </location>
</feature>
<feature type="transmembrane region" description="Helical" evidence="2">
    <location>
        <begin position="839"/>
        <end position="859"/>
    </location>
</feature>
<gene>
    <name evidence="3" type="ORF">CSAL01_03881</name>
</gene>
<dbReference type="OrthoDB" id="2624308at2759"/>
<dbReference type="Proteomes" id="UP000070121">
    <property type="component" value="Unassembled WGS sequence"/>
</dbReference>
<accession>A0A135UM46</accession>
<name>A0A135UM46_9PEZI</name>
<feature type="transmembrane region" description="Helical" evidence="2">
    <location>
        <begin position="574"/>
        <end position="595"/>
    </location>
</feature>
<feature type="region of interest" description="Disordered" evidence="1">
    <location>
        <begin position="971"/>
        <end position="990"/>
    </location>
</feature>
<reference evidence="3 4" key="1">
    <citation type="submission" date="2014-02" db="EMBL/GenBank/DDBJ databases">
        <title>The genome sequence of Colletotrichum salicis CBS 607.94.</title>
        <authorList>
            <person name="Baroncelli R."/>
            <person name="Thon M.R."/>
        </authorList>
    </citation>
    <scope>NUCLEOTIDE SEQUENCE [LARGE SCALE GENOMIC DNA]</scope>
    <source>
        <strain evidence="3 4">CBS 607.94</strain>
    </source>
</reference>
<dbReference type="AlphaFoldDB" id="A0A135UM46"/>
<evidence type="ECO:0000313" key="4">
    <source>
        <dbReference type="Proteomes" id="UP000070121"/>
    </source>
</evidence>
<evidence type="ECO:0000313" key="3">
    <source>
        <dbReference type="EMBL" id="KXH61470.1"/>
    </source>
</evidence>
<feature type="transmembrane region" description="Helical" evidence="2">
    <location>
        <begin position="936"/>
        <end position="955"/>
    </location>
</feature>
<dbReference type="STRING" id="1209931.A0A135UM46"/>
<evidence type="ECO:0000256" key="1">
    <source>
        <dbReference type="SAM" id="MobiDB-lite"/>
    </source>
</evidence>
<dbReference type="EMBL" id="JFFI01001277">
    <property type="protein sequence ID" value="KXH61470.1"/>
    <property type="molecule type" value="Genomic_DNA"/>
</dbReference>
<feature type="transmembrane region" description="Helical" evidence="2">
    <location>
        <begin position="903"/>
        <end position="924"/>
    </location>
</feature>
<feature type="transmembrane region" description="Helical" evidence="2">
    <location>
        <begin position="601"/>
        <end position="620"/>
    </location>
</feature>
<feature type="compositionally biased region" description="Basic and acidic residues" evidence="1">
    <location>
        <begin position="971"/>
        <end position="983"/>
    </location>
</feature>
<evidence type="ECO:0000256" key="2">
    <source>
        <dbReference type="SAM" id="Phobius"/>
    </source>
</evidence>
<feature type="region of interest" description="Disordered" evidence="1">
    <location>
        <begin position="163"/>
        <end position="195"/>
    </location>
</feature>
<keyword evidence="2" id="KW-0472">Membrane</keyword>
<organism evidence="3 4">
    <name type="scientific">Colletotrichum salicis</name>
    <dbReference type="NCBI Taxonomy" id="1209931"/>
    <lineage>
        <taxon>Eukaryota</taxon>
        <taxon>Fungi</taxon>
        <taxon>Dikarya</taxon>
        <taxon>Ascomycota</taxon>
        <taxon>Pezizomycotina</taxon>
        <taxon>Sordariomycetes</taxon>
        <taxon>Hypocreomycetidae</taxon>
        <taxon>Glomerellales</taxon>
        <taxon>Glomerellaceae</taxon>
        <taxon>Colletotrichum</taxon>
        <taxon>Colletotrichum acutatum species complex</taxon>
    </lineage>
</organism>
<sequence>MPLMEPDFDNPNHEWWPRPSDGKLVPLILQGTEDPKFLPFTSRWTRLGKPISQVTPLVRVCNWIGKSLCKPGSREFVADTKSFFIAALKLIISWPLLCLLPSYLHVMLQVCWSENYGVVSNMTKQQKLHLLPLNLDTGRCNQATDQNGIRTNETSFQCTIEHTATNSTSQRPQDNARLDQGGSSSGTSSPDGELGDDTALLRPSYFCFLKQSPDGTDDYETVNVSDYLRKNGDGVDVEYVFVSYTRVHFRVSTNEEIAEYDYPESREKTREANRQVAKRDRAALIKMGTDAARQVGKQAFWLDFECVRDNGVAKSTSSSEDVYKICDYVRATHSMIIAIGPTANDKVKALMNGEDLDSLPYNPDMVTPWLRQWGSRLWTLPELLLCPGEYRIRLYVIGDPSEPKAIAKRNFAERAWTDAYAVKQLVDHFEGSAILTSSALIETALTCFSTRQTDQFSQGDIAYATRGLFPSRQRPDVDKRDTGFQAFGKLALENDSATFLSRLICLSTPQGSPWYRLEDRWGVKLRDIRPIGNLRDVLEPEAVFLEGVFGTTIHWDNMDAEPYFGQGIGRFEKIIYHGPYITTSILLYFFVILLFQESNLFLIYPALIGLFALLLPLGVINSRRHLRRPTIPRLIGIEGAVHVEKIEKYLWGFNHGNLKRDTTGSYTDSPANNPRVTNSLTAPQVSTFTLVDTYAMSVTHLECSTPPVAMFVCGEENDMHRAILCSYDWRTRSYHRQFVLRSKRWKLENMRLIDRVCVSLAPHTNTQRSAEDLHPGPSISLTTVTPPLSANSKRVASIERPSRMRRELLFVAMCLESFHYTKSFPYLAFPVSLYGRNSYIWAIFGIIDGWEVSMLLSLLPEWFSPRELPLRFLLCLTVVPKLQTMIGYFGVPPMMYFSGNLPLPTAALISISYAGTSMGTVLLSTITEKYMYLWDFTVNVCLALIVTETVIWFLYWKYKWAHGQTENLHEESAPRDVESHVPQEGEPLTT</sequence>
<keyword evidence="2" id="KW-0812">Transmembrane</keyword>
<comment type="caution">
    <text evidence="3">The sequence shown here is derived from an EMBL/GenBank/DDBJ whole genome shotgun (WGS) entry which is preliminary data.</text>
</comment>
<keyword evidence="2" id="KW-1133">Transmembrane helix</keyword>
<feature type="compositionally biased region" description="Polar residues" evidence="1">
    <location>
        <begin position="163"/>
        <end position="173"/>
    </location>
</feature>
<keyword evidence="4" id="KW-1185">Reference proteome</keyword>
<proteinExistence type="predicted"/>